<evidence type="ECO:0000313" key="3">
    <source>
        <dbReference type="Proteomes" id="UP000076532"/>
    </source>
</evidence>
<evidence type="ECO:0000256" key="1">
    <source>
        <dbReference type="SAM" id="Phobius"/>
    </source>
</evidence>
<keyword evidence="1" id="KW-0472">Membrane</keyword>
<feature type="transmembrane region" description="Helical" evidence="1">
    <location>
        <begin position="132"/>
        <end position="152"/>
    </location>
</feature>
<dbReference type="EMBL" id="KV417492">
    <property type="protein sequence ID" value="KZP30755.1"/>
    <property type="molecule type" value="Genomic_DNA"/>
</dbReference>
<dbReference type="AlphaFoldDB" id="A0A166TLU2"/>
<keyword evidence="3" id="KW-1185">Reference proteome</keyword>
<proteinExistence type="predicted"/>
<reference evidence="2 3" key="1">
    <citation type="journal article" date="2016" name="Mol. Biol. Evol.">
        <title>Comparative Genomics of Early-Diverging Mushroom-Forming Fungi Provides Insights into the Origins of Lignocellulose Decay Capabilities.</title>
        <authorList>
            <person name="Nagy L.G."/>
            <person name="Riley R."/>
            <person name="Tritt A."/>
            <person name="Adam C."/>
            <person name="Daum C."/>
            <person name="Floudas D."/>
            <person name="Sun H."/>
            <person name="Yadav J.S."/>
            <person name="Pangilinan J."/>
            <person name="Larsson K.H."/>
            <person name="Matsuura K."/>
            <person name="Barry K."/>
            <person name="Labutti K."/>
            <person name="Kuo R."/>
            <person name="Ohm R.A."/>
            <person name="Bhattacharya S.S."/>
            <person name="Shirouzu T."/>
            <person name="Yoshinaga Y."/>
            <person name="Martin F.M."/>
            <person name="Grigoriev I.V."/>
            <person name="Hibbett D.S."/>
        </authorList>
    </citation>
    <scope>NUCLEOTIDE SEQUENCE [LARGE SCALE GENOMIC DNA]</scope>
    <source>
        <strain evidence="2 3">CBS 109695</strain>
    </source>
</reference>
<sequence>MAVTFTCLAGVSTSFLFFIRVRVYLGSRSITATFGALWIATIALNLVQYRMIHTGHTASSRICEIRNNFDDVLFGLPGIANAVNDTLVFLAISCRLAADAAHKNSWRARLQSLAKGKSLYIVSSALMRSGQLYYFATIPVFSANAVLMYSSLAPKEYRNLCHNPVSAFVNIMACRVFRGVALETMHANHSLTRPSPTGTGIAAALQLATLPS</sequence>
<organism evidence="2 3">
    <name type="scientific">Athelia psychrophila</name>
    <dbReference type="NCBI Taxonomy" id="1759441"/>
    <lineage>
        <taxon>Eukaryota</taxon>
        <taxon>Fungi</taxon>
        <taxon>Dikarya</taxon>
        <taxon>Basidiomycota</taxon>
        <taxon>Agaricomycotina</taxon>
        <taxon>Agaricomycetes</taxon>
        <taxon>Agaricomycetidae</taxon>
        <taxon>Atheliales</taxon>
        <taxon>Atheliaceae</taxon>
        <taxon>Athelia</taxon>
    </lineage>
</organism>
<name>A0A166TLU2_9AGAM</name>
<feature type="transmembrane region" description="Helical" evidence="1">
    <location>
        <begin position="30"/>
        <end position="47"/>
    </location>
</feature>
<dbReference type="Proteomes" id="UP000076532">
    <property type="component" value="Unassembled WGS sequence"/>
</dbReference>
<keyword evidence="1" id="KW-1133">Transmembrane helix</keyword>
<dbReference type="OrthoDB" id="3038990at2759"/>
<accession>A0A166TLU2</accession>
<gene>
    <name evidence="2" type="ORF">FIBSPDRAFT_1038013</name>
</gene>
<keyword evidence="1" id="KW-0812">Transmembrane</keyword>
<protein>
    <submittedName>
        <fullName evidence="2">Uncharacterized protein</fullName>
    </submittedName>
</protein>
<evidence type="ECO:0000313" key="2">
    <source>
        <dbReference type="EMBL" id="KZP30755.1"/>
    </source>
</evidence>